<dbReference type="PANTHER" id="PTHR48421:SF1">
    <property type="entry name" value="MYCBP-ASSOCIATED PROTEIN"/>
    <property type="match status" value="1"/>
</dbReference>
<accession>A0A2R2MRE8</accession>
<dbReference type="Gene3D" id="2.60.40.10">
    <property type="entry name" value="Immunoglobulins"/>
    <property type="match status" value="1"/>
</dbReference>
<evidence type="ECO:0000313" key="3">
    <source>
        <dbReference type="RefSeq" id="XP_023932820.1"/>
    </source>
</evidence>
<protein>
    <submittedName>
        <fullName evidence="3">MYCBP-associated protein-like isoform X1</fullName>
    </submittedName>
</protein>
<dbReference type="Pfam" id="PF14646">
    <property type="entry name" value="MYCBPAP"/>
    <property type="match status" value="1"/>
</dbReference>
<evidence type="ECO:0000313" key="2">
    <source>
        <dbReference type="Proteomes" id="UP000085678"/>
    </source>
</evidence>
<dbReference type="GeneID" id="106180241"/>
<dbReference type="RefSeq" id="XP_023932820.1">
    <property type="nucleotide sequence ID" value="XM_024077052.1"/>
</dbReference>
<dbReference type="PANTHER" id="PTHR48421">
    <property type="entry name" value="MYCBP-ASSOCIATED PROTEIN"/>
    <property type="match status" value="1"/>
</dbReference>
<organism evidence="2 3">
    <name type="scientific">Lingula anatina</name>
    <name type="common">Brachiopod</name>
    <name type="synonym">Lingula unguis</name>
    <dbReference type="NCBI Taxonomy" id="7574"/>
    <lineage>
        <taxon>Eukaryota</taxon>
        <taxon>Metazoa</taxon>
        <taxon>Spiralia</taxon>
        <taxon>Lophotrochozoa</taxon>
        <taxon>Brachiopoda</taxon>
        <taxon>Linguliformea</taxon>
        <taxon>Lingulata</taxon>
        <taxon>Lingulida</taxon>
        <taxon>Linguloidea</taxon>
        <taxon>Lingulidae</taxon>
        <taxon>Lingula</taxon>
    </lineage>
</organism>
<feature type="region of interest" description="Disordered" evidence="1">
    <location>
        <begin position="93"/>
        <end position="148"/>
    </location>
</feature>
<feature type="region of interest" description="Disordered" evidence="1">
    <location>
        <begin position="1"/>
        <end position="79"/>
    </location>
</feature>
<gene>
    <name evidence="3" type="primary">LOC106180241</name>
</gene>
<feature type="compositionally biased region" description="Basic residues" evidence="1">
    <location>
        <begin position="1"/>
        <end position="16"/>
    </location>
</feature>
<feature type="compositionally biased region" description="Basic and acidic residues" evidence="1">
    <location>
        <begin position="93"/>
        <end position="104"/>
    </location>
</feature>
<proteinExistence type="predicted"/>
<dbReference type="OrthoDB" id="10263316at2759"/>
<keyword evidence="2" id="KW-1185">Reference proteome</keyword>
<dbReference type="InterPro" id="IPR032707">
    <property type="entry name" value="MYCBPAP"/>
</dbReference>
<reference evidence="3" key="1">
    <citation type="submission" date="2025-08" db="UniProtKB">
        <authorList>
            <consortium name="RefSeq"/>
        </authorList>
    </citation>
    <scope>IDENTIFICATION</scope>
    <source>
        <tissue evidence="3">Gonads</tissue>
    </source>
</reference>
<evidence type="ECO:0000256" key="1">
    <source>
        <dbReference type="SAM" id="MobiDB-lite"/>
    </source>
</evidence>
<dbReference type="STRING" id="7574.A0A2R2MRE8"/>
<sequence>MSEVSHHKRKRHAKTAKSRDGVNKRALKQLHKTVTIVTIINKLKKRKDGGTPEKSQTPNPDEASEDSGPAQTKNVITGADVLSLAIKEDDLLKLREPHPPETKKTPVTQPVVVRKRKPQSELDKPTPRVVTVARPAPPNAPIKPVDTSVTGPRFDAMGNVIPHSILGTLEDFKKEAERRGESVSFEIPERLKVHTPTVKYEKKKKASSHPRYQSVDETNALVNWQKKMLERKKQQGYISKLLQKSEDTLLMNHGDNYRKKQEERYLIDRTIPSMDYGKGYRVGSEFWKQQERIGDDLEGMHMTLTQTERGYPPPIEHVGVPTMIKEEKGVYWSKPSTPVHYPWDRSAFLKQRKQQLQTVMDELDPHKPDMSSLAITGFKQGPKLVDKEDEREEPRTMSEFEDSVLEDQENLDPLKDHPDVVPEPIFGPSILFAGRPARWTGDSYSFQGQQAFEARVTFEGYSGQRKTSFLEVVNNGTTSIYYDWKKLPKSNPFDIVNSRVQRFYFNTSGGVILPGDTMKFPFVFKSPNAGVFTEQWQFETRPVVCGGASLVVTLRGVALQEDKFKHQRSEIEKELAHKQAEQIIRQIVDDVVEGVQTPDRARSPVDAYITREDIFERKNQGMHFSNETVTELNELYKNLFPEEERDDVEWDLSLETLREAIMEMDEDDEQKQEFLQQLNSAVISLSFPPFSPIQQEMYKVAYQALLETIDSIVGQSMMIRQVLGLPEKEFEEFPEGDIRKVTKSGKTHSTPHTSHSERPGASQKAGRGQDSKKDSKAGQKGGKDAKTPKGKEKDSGKDKDRGGGKLTASPKKPPSRQAPTPSSQKDMVGDRAATATPHTGNSAFTPAPDVDPVLDRKYKEKLSVQTYNLLREMVDRSTYMFEDIRRNEDVLALAKLGLQG</sequence>
<feature type="compositionally biased region" description="Basic and acidic residues" evidence="1">
    <location>
        <begin position="767"/>
        <end position="803"/>
    </location>
</feature>
<dbReference type="InParanoid" id="A0A2R2MRE8"/>
<feature type="region of interest" description="Disordered" evidence="1">
    <location>
        <begin position="734"/>
        <end position="851"/>
    </location>
</feature>
<dbReference type="KEGG" id="lak:106180241"/>
<dbReference type="InterPro" id="IPR013783">
    <property type="entry name" value="Ig-like_fold"/>
</dbReference>
<name>A0A2R2MRE8_LINAN</name>
<dbReference type="Proteomes" id="UP000085678">
    <property type="component" value="Unplaced"/>
</dbReference>
<dbReference type="AlphaFoldDB" id="A0A2R2MRE8"/>